<protein>
    <submittedName>
        <fullName evidence="1">Uncharacterized protein</fullName>
    </submittedName>
</protein>
<gene>
    <name evidence="1" type="ORF">METZ01_LOCUS292857</name>
</gene>
<evidence type="ECO:0000313" key="1">
    <source>
        <dbReference type="EMBL" id="SVC40003.1"/>
    </source>
</evidence>
<organism evidence="1">
    <name type="scientific">marine metagenome</name>
    <dbReference type="NCBI Taxonomy" id="408172"/>
    <lineage>
        <taxon>unclassified sequences</taxon>
        <taxon>metagenomes</taxon>
        <taxon>ecological metagenomes</taxon>
    </lineage>
</organism>
<accession>A0A382LU49</accession>
<reference evidence="1" key="1">
    <citation type="submission" date="2018-05" db="EMBL/GenBank/DDBJ databases">
        <authorList>
            <person name="Lanie J.A."/>
            <person name="Ng W.-L."/>
            <person name="Kazmierczak K.M."/>
            <person name="Andrzejewski T.M."/>
            <person name="Davidsen T.M."/>
            <person name="Wayne K.J."/>
            <person name="Tettelin H."/>
            <person name="Glass J.I."/>
            <person name="Rusch D."/>
            <person name="Podicherti R."/>
            <person name="Tsui H.-C.T."/>
            <person name="Winkler M.E."/>
        </authorList>
    </citation>
    <scope>NUCLEOTIDE SEQUENCE</scope>
</reference>
<proteinExistence type="predicted"/>
<dbReference type="EMBL" id="UINC01089157">
    <property type="protein sequence ID" value="SVC40003.1"/>
    <property type="molecule type" value="Genomic_DNA"/>
</dbReference>
<name>A0A382LU49_9ZZZZ</name>
<sequence length="153" mass="17561">MAHYLHYHSYPEVSVRIEDYPHAPFDKITTDVGIPDGFENGDTIWGYTAKKIGDEVRWYVLGRLDVTWHGLVRDVPEYMTSEFLFSGKKYTFCCPTSSAGKYRKVEVEELGYAYLPNWGGGKHVSELGNNERGGPLKLIDDDFVEEQLLEIEF</sequence>
<dbReference type="AlphaFoldDB" id="A0A382LU49"/>